<sequence length="428" mass="42337">MADACVVGLDVGGTHSRAVLATAGGRVLGSGRAGGGNPTVLGAGPAIANIVAALKAALGETPGKRVEACVVGLAGVSTLMADPQAPRVLEQAWADAGLACPVRIVSDVTVSFAAGTPHADGTLLVSGTGAVAARMHDRLPARFRDGYGWLLGDDGSGFWIGRQAARATIAAVDGRAPMAELAKAVLAALLDPEPGPDSSPTTGRTGSVTSGRTRPETGLGGRGATATATEAAPTAPSAPDTAGPDTAGGPAPSPAHQPSSTPSATHPPAPVPRTVTPATTLAATIGEGFTLRGRRRASELVRAVTAQPTVALARLAPLVMAAYELGDPAARRIVEEAARVLVDSLAGVGPVAGEPVVLGGSVLVSRSPVFDAVAAAVGRRWPDSPVSLAHDGAAGATWLAARDLLGEQAAARIHAAFTGDPGPSAKFS</sequence>
<feature type="compositionally biased region" description="Low complexity" evidence="1">
    <location>
        <begin position="224"/>
        <end position="247"/>
    </location>
</feature>
<evidence type="ECO:0000256" key="1">
    <source>
        <dbReference type="SAM" id="MobiDB-lite"/>
    </source>
</evidence>
<feature type="region of interest" description="Disordered" evidence="1">
    <location>
        <begin position="191"/>
        <end position="281"/>
    </location>
</feature>
<dbReference type="RefSeq" id="WP_344660884.1">
    <property type="nucleotide sequence ID" value="NZ_BAAAQM010000046.1"/>
</dbReference>
<comment type="caution">
    <text evidence="3">The sequence shown here is derived from an EMBL/GenBank/DDBJ whole genome shotgun (WGS) entry which is preliminary data.</text>
</comment>
<protein>
    <recommendedName>
        <fullName evidence="2">ATPase BadF/BadG/BcrA/BcrD type domain-containing protein</fullName>
    </recommendedName>
</protein>
<proteinExistence type="predicted"/>
<dbReference type="SUPFAM" id="SSF53067">
    <property type="entry name" value="Actin-like ATPase domain"/>
    <property type="match status" value="1"/>
</dbReference>
<evidence type="ECO:0000313" key="3">
    <source>
        <dbReference type="EMBL" id="GAA1991658.1"/>
    </source>
</evidence>
<evidence type="ECO:0000313" key="4">
    <source>
        <dbReference type="Proteomes" id="UP001499854"/>
    </source>
</evidence>
<feature type="domain" description="ATPase BadF/BadG/BcrA/BcrD type" evidence="2">
    <location>
        <begin position="7"/>
        <end position="400"/>
    </location>
</feature>
<organism evidence="3 4">
    <name type="scientific">Catenulispora subtropica</name>
    <dbReference type="NCBI Taxonomy" id="450798"/>
    <lineage>
        <taxon>Bacteria</taxon>
        <taxon>Bacillati</taxon>
        <taxon>Actinomycetota</taxon>
        <taxon>Actinomycetes</taxon>
        <taxon>Catenulisporales</taxon>
        <taxon>Catenulisporaceae</taxon>
        <taxon>Catenulispora</taxon>
    </lineage>
</organism>
<evidence type="ECO:0000259" key="2">
    <source>
        <dbReference type="Pfam" id="PF01869"/>
    </source>
</evidence>
<dbReference type="Gene3D" id="3.30.420.40">
    <property type="match status" value="3"/>
</dbReference>
<accession>A0ABN2SS74</accession>
<dbReference type="EMBL" id="BAAAQM010000046">
    <property type="protein sequence ID" value="GAA1991658.1"/>
    <property type="molecule type" value="Genomic_DNA"/>
</dbReference>
<name>A0ABN2SS74_9ACTN</name>
<feature type="compositionally biased region" description="Low complexity" evidence="1">
    <location>
        <begin position="272"/>
        <end position="281"/>
    </location>
</feature>
<dbReference type="PANTHER" id="PTHR43190">
    <property type="entry name" value="N-ACETYL-D-GLUCOSAMINE KINASE"/>
    <property type="match status" value="1"/>
</dbReference>
<feature type="compositionally biased region" description="Low complexity" evidence="1">
    <location>
        <begin position="198"/>
        <end position="212"/>
    </location>
</feature>
<dbReference type="InterPro" id="IPR002731">
    <property type="entry name" value="ATPase_BadF"/>
</dbReference>
<gene>
    <name evidence="3" type="ORF">GCM10009838_63970</name>
</gene>
<reference evidence="3 4" key="1">
    <citation type="journal article" date="2019" name="Int. J. Syst. Evol. Microbiol.">
        <title>The Global Catalogue of Microorganisms (GCM) 10K type strain sequencing project: providing services to taxonomists for standard genome sequencing and annotation.</title>
        <authorList>
            <consortium name="The Broad Institute Genomics Platform"/>
            <consortium name="The Broad Institute Genome Sequencing Center for Infectious Disease"/>
            <person name="Wu L."/>
            <person name="Ma J."/>
        </authorList>
    </citation>
    <scope>NUCLEOTIDE SEQUENCE [LARGE SCALE GENOMIC DNA]</scope>
    <source>
        <strain evidence="3 4">JCM 16013</strain>
    </source>
</reference>
<dbReference type="InterPro" id="IPR043129">
    <property type="entry name" value="ATPase_NBD"/>
</dbReference>
<keyword evidence="4" id="KW-1185">Reference proteome</keyword>
<dbReference type="PANTHER" id="PTHR43190:SF3">
    <property type="entry name" value="N-ACETYL-D-GLUCOSAMINE KINASE"/>
    <property type="match status" value="1"/>
</dbReference>
<dbReference type="Pfam" id="PF01869">
    <property type="entry name" value="BcrAD_BadFG"/>
    <property type="match status" value="1"/>
</dbReference>
<dbReference type="InterPro" id="IPR052519">
    <property type="entry name" value="Euk-type_GlcNAc_Kinase"/>
</dbReference>
<dbReference type="Proteomes" id="UP001499854">
    <property type="component" value="Unassembled WGS sequence"/>
</dbReference>